<sequence length="143" mass="14866">MSVNTGSDLMLGALYAAPSLIQMIAIFGGVLFALTKMRRYPKPATYLAAGLASILISRIGSTIASIYIAQSMPSNDYLFYYSILGTVTALVSAVGLVLIIGAVFVSRSDGLPGDLPGTNGVPRKNSGSENDSNPYTAPAEVGE</sequence>
<accession>A0A5C5YYK6</accession>
<dbReference type="Proteomes" id="UP000315010">
    <property type="component" value="Unassembled WGS sequence"/>
</dbReference>
<organism evidence="3 4">
    <name type="scientific">Novipirellula herctigrandis</name>
    <dbReference type="NCBI Taxonomy" id="2527986"/>
    <lineage>
        <taxon>Bacteria</taxon>
        <taxon>Pseudomonadati</taxon>
        <taxon>Planctomycetota</taxon>
        <taxon>Planctomycetia</taxon>
        <taxon>Pirellulales</taxon>
        <taxon>Pirellulaceae</taxon>
        <taxon>Novipirellula</taxon>
    </lineage>
</organism>
<feature type="transmembrane region" description="Helical" evidence="2">
    <location>
        <begin position="12"/>
        <end position="34"/>
    </location>
</feature>
<keyword evidence="2" id="KW-0812">Transmembrane</keyword>
<dbReference type="AlphaFoldDB" id="A0A5C5YYK6"/>
<evidence type="ECO:0000313" key="4">
    <source>
        <dbReference type="Proteomes" id="UP000315010"/>
    </source>
</evidence>
<keyword evidence="2" id="KW-1133">Transmembrane helix</keyword>
<dbReference type="RefSeq" id="WP_146395250.1">
    <property type="nucleotide sequence ID" value="NZ_SJPJ01000001.1"/>
</dbReference>
<feature type="transmembrane region" description="Helical" evidence="2">
    <location>
        <begin position="46"/>
        <end position="68"/>
    </location>
</feature>
<comment type="caution">
    <text evidence="3">The sequence shown here is derived from an EMBL/GenBank/DDBJ whole genome shotgun (WGS) entry which is preliminary data.</text>
</comment>
<dbReference type="EMBL" id="SJPJ01000001">
    <property type="protein sequence ID" value="TWT80175.1"/>
    <property type="molecule type" value="Genomic_DNA"/>
</dbReference>
<feature type="region of interest" description="Disordered" evidence="1">
    <location>
        <begin position="115"/>
        <end position="143"/>
    </location>
</feature>
<reference evidence="3 4" key="1">
    <citation type="submission" date="2019-02" db="EMBL/GenBank/DDBJ databases">
        <title>Deep-cultivation of Planctomycetes and their phenomic and genomic characterization uncovers novel biology.</title>
        <authorList>
            <person name="Wiegand S."/>
            <person name="Jogler M."/>
            <person name="Boedeker C."/>
            <person name="Pinto D."/>
            <person name="Vollmers J."/>
            <person name="Rivas-Marin E."/>
            <person name="Kohn T."/>
            <person name="Peeters S.H."/>
            <person name="Heuer A."/>
            <person name="Rast P."/>
            <person name="Oberbeckmann S."/>
            <person name="Bunk B."/>
            <person name="Jeske O."/>
            <person name="Meyerdierks A."/>
            <person name="Storesund J.E."/>
            <person name="Kallscheuer N."/>
            <person name="Luecker S."/>
            <person name="Lage O.M."/>
            <person name="Pohl T."/>
            <person name="Merkel B.J."/>
            <person name="Hornburger P."/>
            <person name="Mueller R.-W."/>
            <person name="Bruemmer F."/>
            <person name="Labrenz M."/>
            <person name="Spormann A.M."/>
            <person name="Op Den Camp H."/>
            <person name="Overmann J."/>
            <person name="Amann R."/>
            <person name="Jetten M.S.M."/>
            <person name="Mascher T."/>
            <person name="Medema M.H."/>
            <person name="Devos D.P."/>
            <person name="Kaster A.-K."/>
            <person name="Ovreas L."/>
            <person name="Rohde M."/>
            <person name="Galperin M.Y."/>
            <person name="Jogler C."/>
        </authorList>
    </citation>
    <scope>NUCLEOTIDE SEQUENCE [LARGE SCALE GENOMIC DNA]</scope>
    <source>
        <strain evidence="3 4">CA13</strain>
    </source>
</reference>
<proteinExistence type="predicted"/>
<name>A0A5C5YYK6_9BACT</name>
<protein>
    <submittedName>
        <fullName evidence="3">Uncharacterized protein</fullName>
    </submittedName>
</protein>
<evidence type="ECO:0000256" key="2">
    <source>
        <dbReference type="SAM" id="Phobius"/>
    </source>
</evidence>
<keyword evidence="4" id="KW-1185">Reference proteome</keyword>
<keyword evidence="2" id="KW-0472">Membrane</keyword>
<feature type="transmembrane region" description="Helical" evidence="2">
    <location>
        <begin position="80"/>
        <end position="105"/>
    </location>
</feature>
<gene>
    <name evidence="3" type="ORF">CA13_15880</name>
</gene>
<evidence type="ECO:0000313" key="3">
    <source>
        <dbReference type="EMBL" id="TWT80175.1"/>
    </source>
</evidence>
<feature type="compositionally biased region" description="Polar residues" evidence="1">
    <location>
        <begin position="125"/>
        <end position="135"/>
    </location>
</feature>
<evidence type="ECO:0000256" key="1">
    <source>
        <dbReference type="SAM" id="MobiDB-lite"/>
    </source>
</evidence>